<evidence type="ECO:0000256" key="6">
    <source>
        <dbReference type="ARBA" id="ARBA00023098"/>
    </source>
</evidence>
<keyword evidence="11" id="KW-1185">Reference proteome</keyword>
<feature type="active site" description="Nucleophile" evidence="7">
    <location>
        <position position="526"/>
    </location>
</feature>
<dbReference type="PANTHER" id="PTHR24185:SF1">
    <property type="entry name" value="CALCIUM-INDEPENDENT PHOSPHOLIPASE A2-GAMMA"/>
    <property type="match status" value="1"/>
</dbReference>
<evidence type="ECO:0000313" key="10">
    <source>
        <dbReference type="EMBL" id="KAJ5235428.1"/>
    </source>
</evidence>
<keyword evidence="2" id="KW-0863">Zinc-finger</keyword>
<dbReference type="OrthoDB" id="194358at2759"/>
<evidence type="ECO:0000259" key="9">
    <source>
        <dbReference type="PROSITE" id="PS51635"/>
    </source>
</evidence>
<dbReference type="GO" id="GO:0019369">
    <property type="term" value="P:arachidonate metabolic process"/>
    <property type="evidence" value="ECO:0007669"/>
    <property type="project" value="TreeGrafter"/>
</dbReference>
<dbReference type="GO" id="GO:0016042">
    <property type="term" value="P:lipid catabolic process"/>
    <property type="evidence" value="ECO:0007669"/>
    <property type="project" value="UniProtKB-UniRule"/>
</dbReference>
<dbReference type="InterPro" id="IPR017907">
    <property type="entry name" value="Znf_RING_CS"/>
</dbReference>
<dbReference type="CDD" id="cd07199">
    <property type="entry name" value="Pat17_PNPLA8_PNPLA9_like"/>
    <property type="match status" value="1"/>
</dbReference>
<sequence>MQNTIDIGWLDVGTREDSRLAVVDHRRLPRIVAELPDPETQYPSLCVFLGGKSKDHALQQIYTLNNIKRHASEAQVRLRYDIASSESSQPVLLADGAIPCAAACHSLTNIAAGVGIPQLWEIQSAEKLLQILWSRIIFLFADVVCIFIDDITSLERATEFLITCMELGSASSEPRSLLPRLILIYDSELRIGDAHLHGDDPVHNRLRHAGYDDLSAVFSGKSCVQVPDTHLSDRARYLRIKTAIAEQVTAISFLRQVNRGRPNSKHFLALFQSAVAHTLSDLSTPFDIIQATRKDRPVSLCAESNLVHYLEIGHRASLCPRELVPSIASALFMDHYVPRMLVACPVTVFRTLYRDIVRKAYCRSQVLWPDLCPTQQTDAVEHHFFELFEVFTETKKTSAIMRRTQIESQSGKLCRLRTNLICLFCLLNAAQHILACGHAMCDRCAQVFGDSVAGTEYQFNFRGCLCCLYQRPLTVDVLPPTMSPAVLALDGGGVRGVIPLEFLLLVQEHLRPCTIQEVIDLALGTSSGGLIALGLFSMFWGIRECSERFKTLARRIFSQRRPSILSLLLYPISGYKSLFGEAGKWIQWLLHDSCYDSRIFDAALKDTFGENRRLFGATGENAPSPQQSGTKVGVVTTSISKSTSTFVIGNFNASHYATSEVGRLPGIRGFFLSLIMPLDYHILRPNNIQHEPCLWRAARATAAAPFFFTPVDLEEIGSFQDGGLKKNFAGEIASQVSHQIWPLSMGSIRMLSLGTGKAQSSDRTPHFRHIFQDGFLRRGFDAWMSTMETDSDWKKWRSRLTDDVKGDCHRLDVSLGEAPQTIDAVEAMDQYSNLVLLQSGSARMAREAATTLLVSRFFFLVGPLPEHTAVPFWCSGSVRCRGPARKIISALEHLYPEGLSYVSDSGLIDNFGGLDNLCPSCGCYNRPISFLTRHLDHTVNVYVQNRSKKRWRISGFPETVATFALRQGLHTPFGRGDHDCPSRHPCHECDVIRDATKSKRRRRQSTESGNVSSKKRAPA</sequence>
<evidence type="ECO:0000256" key="5">
    <source>
        <dbReference type="ARBA" id="ARBA00022963"/>
    </source>
</evidence>
<keyword evidence="6 7" id="KW-0443">Lipid metabolism</keyword>
<keyword evidence="5 7" id="KW-0442">Lipid degradation</keyword>
<dbReference type="InterPro" id="IPR016035">
    <property type="entry name" value="Acyl_Trfase/lysoPLipase"/>
</dbReference>
<organism evidence="10 11">
    <name type="scientific">Penicillium citrinum</name>
    <dbReference type="NCBI Taxonomy" id="5077"/>
    <lineage>
        <taxon>Eukaryota</taxon>
        <taxon>Fungi</taxon>
        <taxon>Dikarya</taxon>
        <taxon>Ascomycota</taxon>
        <taxon>Pezizomycotina</taxon>
        <taxon>Eurotiomycetes</taxon>
        <taxon>Eurotiomycetidae</taxon>
        <taxon>Eurotiales</taxon>
        <taxon>Aspergillaceae</taxon>
        <taxon>Penicillium</taxon>
    </lineage>
</organism>
<name>A0A9W9P4R5_PENCI</name>
<dbReference type="GO" id="GO:0046486">
    <property type="term" value="P:glycerolipid metabolic process"/>
    <property type="evidence" value="ECO:0007669"/>
    <property type="project" value="UniProtKB-ARBA"/>
</dbReference>
<dbReference type="SUPFAM" id="SSF52151">
    <property type="entry name" value="FabD/lysophospholipase-like"/>
    <property type="match status" value="1"/>
</dbReference>
<reference evidence="10" key="2">
    <citation type="journal article" date="2023" name="IMA Fungus">
        <title>Comparative genomic study of the Penicillium genus elucidates a diverse pangenome and 15 lateral gene transfer events.</title>
        <authorList>
            <person name="Petersen C."/>
            <person name="Sorensen T."/>
            <person name="Nielsen M.R."/>
            <person name="Sondergaard T.E."/>
            <person name="Sorensen J.L."/>
            <person name="Fitzpatrick D.A."/>
            <person name="Frisvad J.C."/>
            <person name="Nielsen K.L."/>
        </authorList>
    </citation>
    <scope>NUCLEOTIDE SEQUENCE</scope>
    <source>
        <strain evidence="10">IBT 23319</strain>
    </source>
</reference>
<evidence type="ECO:0000313" key="11">
    <source>
        <dbReference type="Proteomes" id="UP001147733"/>
    </source>
</evidence>
<dbReference type="Gene3D" id="3.40.1090.10">
    <property type="entry name" value="Cytosolic phospholipase A2 catalytic domain"/>
    <property type="match status" value="1"/>
</dbReference>
<dbReference type="GO" id="GO:0008270">
    <property type="term" value="F:zinc ion binding"/>
    <property type="evidence" value="ECO:0007669"/>
    <property type="project" value="UniProtKB-KW"/>
</dbReference>
<accession>A0A9W9P4R5</accession>
<dbReference type="GeneID" id="81382683"/>
<evidence type="ECO:0000256" key="4">
    <source>
        <dbReference type="ARBA" id="ARBA00022833"/>
    </source>
</evidence>
<dbReference type="GO" id="GO:0016020">
    <property type="term" value="C:membrane"/>
    <property type="evidence" value="ECO:0007669"/>
    <property type="project" value="TreeGrafter"/>
</dbReference>
<protein>
    <recommendedName>
        <fullName evidence="9">PNPLA domain-containing protein</fullName>
    </recommendedName>
</protein>
<keyword evidence="3 7" id="KW-0378">Hydrolase</keyword>
<evidence type="ECO:0000256" key="7">
    <source>
        <dbReference type="PROSITE-ProRule" id="PRU01161"/>
    </source>
</evidence>
<evidence type="ECO:0000256" key="1">
    <source>
        <dbReference type="ARBA" id="ARBA00022723"/>
    </source>
</evidence>
<keyword evidence="4" id="KW-0862">Zinc</keyword>
<comment type="caution">
    <text evidence="10">The sequence shown here is derived from an EMBL/GenBank/DDBJ whole genome shotgun (WGS) entry which is preliminary data.</text>
</comment>
<dbReference type="RefSeq" id="XP_056502928.1">
    <property type="nucleotide sequence ID" value="XM_056643516.1"/>
</dbReference>
<gene>
    <name evidence="10" type="ORF">N7469_004596</name>
</gene>
<evidence type="ECO:0000256" key="3">
    <source>
        <dbReference type="ARBA" id="ARBA00022801"/>
    </source>
</evidence>
<feature type="active site" description="Proton acceptor" evidence="7">
    <location>
        <position position="721"/>
    </location>
</feature>
<feature type="short sequence motif" description="DGA/G" evidence="7">
    <location>
        <begin position="721"/>
        <end position="723"/>
    </location>
</feature>
<feature type="domain" description="PNPLA" evidence="9">
    <location>
        <begin position="487"/>
        <end position="734"/>
    </location>
</feature>
<dbReference type="Pfam" id="PF01734">
    <property type="entry name" value="Patatin"/>
    <property type="match status" value="1"/>
</dbReference>
<dbReference type="InterPro" id="IPR002641">
    <property type="entry name" value="PNPLA_dom"/>
</dbReference>
<dbReference type="PROSITE" id="PS51635">
    <property type="entry name" value="PNPLA"/>
    <property type="match status" value="1"/>
</dbReference>
<dbReference type="PROSITE" id="PS00518">
    <property type="entry name" value="ZF_RING_1"/>
    <property type="match status" value="1"/>
</dbReference>
<dbReference type="EMBL" id="JAPQKT010000003">
    <property type="protein sequence ID" value="KAJ5235428.1"/>
    <property type="molecule type" value="Genomic_DNA"/>
</dbReference>
<feature type="short sequence motif" description="GXGXXG" evidence="7">
    <location>
        <begin position="491"/>
        <end position="496"/>
    </location>
</feature>
<dbReference type="GO" id="GO:0047499">
    <property type="term" value="F:calcium-independent phospholipase A2 activity"/>
    <property type="evidence" value="ECO:0007669"/>
    <property type="project" value="TreeGrafter"/>
</dbReference>
<evidence type="ECO:0000256" key="8">
    <source>
        <dbReference type="SAM" id="MobiDB-lite"/>
    </source>
</evidence>
<proteinExistence type="predicted"/>
<dbReference type="Proteomes" id="UP001147733">
    <property type="component" value="Unassembled WGS sequence"/>
</dbReference>
<feature type="region of interest" description="Disordered" evidence="8">
    <location>
        <begin position="997"/>
        <end position="1019"/>
    </location>
</feature>
<dbReference type="PANTHER" id="PTHR24185">
    <property type="entry name" value="CALCIUM-INDEPENDENT PHOSPHOLIPASE A2-GAMMA"/>
    <property type="match status" value="1"/>
</dbReference>
<dbReference type="AlphaFoldDB" id="A0A9W9P4R5"/>
<feature type="short sequence motif" description="GXSXG" evidence="7">
    <location>
        <begin position="524"/>
        <end position="528"/>
    </location>
</feature>
<evidence type="ECO:0000256" key="2">
    <source>
        <dbReference type="ARBA" id="ARBA00022771"/>
    </source>
</evidence>
<reference evidence="10" key="1">
    <citation type="submission" date="2022-11" db="EMBL/GenBank/DDBJ databases">
        <authorList>
            <person name="Petersen C."/>
        </authorList>
    </citation>
    <scope>NUCLEOTIDE SEQUENCE</scope>
    <source>
        <strain evidence="10">IBT 23319</strain>
    </source>
</reference>
<keyword evidence="1" id="KW-0479">Metal-binding</keyword>